<feature type="chain" id="PRO_5037932697" evidence="2">
    <location>
        <begin position="27"/>
        <end position="222"/>
    </location>
</feature>
<dbReference type="SUPFAM" id="SSF56925">
    <property type="entry name" value="OMPA-like"/>
    <property type="match status" value="1"/>
</dbReference>
<reference evidence="4" key="1">
    <citation type="submission" date="2020-07" db="EMBL/GenBank/DDBJ databases">
        <title>Huge and variable diversity of episymbiotic CPR bacteria and DPANN archaea in groundwater ecosystems.</title>
        <authorList>
            <person name="He C.Y."/>
            <person name="Keren R."/>
            <person name="Whittaker M."/>
            <person name="Farag I.F."/>
            <person name="Doudna J."/>
            <person name="Cate J.H.D."/>
            <person name="Banfield J.F."/>
        </authorList>
    </citation>
    <scope>NUCLEOTIDE SEQUENCE</scope>
    <source>
        <strain evidence="4">NC_groundwater_1813_Pr3_B-0.1um_71_17</strain>
    </source>
</reference>
<evidence type="ECO:0000313" key="5">
    <source>
        <dbReference type="Proteomes" id="UP000696931"/>
    </source>
</evidence>
<dbReference type="InterPro" id="IPR027385">
    <property type="entry name" value="Beta-barrel_OMP"/>
</dbReference>
<gene>
    <name evidence="4" type="ORF">HZA61_08135</name>
</gene>
<evidence type="ECO:0000259" key="3">
    <source>
        <dbReference type="Pfam" id="PF13505"/>
    </source>
</evidence>
<proteinExistence type="predicted"/>
<dbReference type="Proteomes" id="UP000696931">
    <property type="component" value="Unassembled WGS sequence"/>
</dbReference>
<organism evidence="4 5">
    <name type="scientific">Eiseniibacteriota bacterium</name>
    <dbReference type="NCBI Taxonomy" id="2212470"/>
    <lineage>
        <taxon>Bacteria</taxon>
        <taxon>Candidatus Eiseniibacteriota</taxon>
    </lineage>
</organism>
<dbReference type="EMBL" id="JACRIW010000054">
    <property type="protein sequence ID" value="MBI5169440.1"/>
    <property type="molecule type" value="Genomic_DNA"/>
</dbReference>
<keyword evidence="1 2" id="KW-0732">Signal</keyword>
<name>A0A933SD12_UNCEI</name>
<sequence>MRRAPVSFATVLGLALALASAIPARAAKIEGFFLKMDPLSEVSRQFGRPGYGGGLEVVGELPGTYKLMAGVGGLEVVNLLSTTTEFRDVTTGLRIEQQTTQNYGRLYVGGQFGSHSSGFLRPYVGANVALVWYGISTDVVVPDDRDRENEIRQNLRDENEVAFGWDANAGVDLNMNDKWSVDVGVRYLHSYGVPQQLGAGSRRIEPDYFQLKIGVGFNPARL</sequence>
<dbReference type="Gene3D" id="2.40.160.20">
    <property type="match status" value="1"/>
</dbReference>
<dbReference type="AlphaFoldDB" id="A0A933SD12"/>
<protein>
    <submittedName>
        <fullName evidence="4">Outer membrane beta-barrel protein</fullName>
    </submittedName>
</protein>
<feature type="signal peptide" evidence="2">
    <location>
        <begin position="1"/>
        <end position="26"/>
    </location>
</feature>
<evidence type="ECO:0000313" key="4">
    <source>
        <dbReference type="EMBL" id="MBI5169440.1"/>
    </source>
</evidence>
<comment type="caution">
    <text evidence="4">The sequence shown here is derived from an EMBL/GenBank/DDBJ whole genome shotgun (WGS) entry which is preliminary data.</text>
</comment>
<feature type="domain" description="Outer membrane protein beta-barrel" evidence="3">
    <location>
        <begin position="94"/>
        <end position="216"/>
    </location>
</feature>
<dbReference type="InterPro" id="IPR011250">
    <property type="entry name" value="OMP/PagP_B-barrel"/>
</dbReference>
<dbReference type="Pfam" id="PF13505">
    <property type="entry name" value="OMP_b-brl"/>
    <property type="match status" value="1"/>
</dbReference>
<evidence type="ECO:0000256" key="2">
    <source>
        <dbReference type="SAM" id="SignalP"/>
    </source>
</evidence>
<accession>A0A933SD12</accession>
<evidence type="ECO:0000256" key="1">
    <source>
        <dbReference type="ARBA" id="ARBA00022729"/>
    </source>
</evidence>